<keyword evidence="1" id="KW-0732">Signal</keyword>
<evidence type="ECO:0000259" key="2">
    <source>
        <dbReference type="Pfam" id="PF23265"/>
    </source>
</evidence>
<dbReference type="AlphaFoldDB" id="A0A9D4KCW5"/>
<name>A0A9D4KCW5_DREPO</name>
<sequence length="262" mass="29661">MSYLRHTFFLNLFKLLSADKCVQISEFGEPIEINIGYPTSLSSDLVFGYKLTAIEEQEVHDKSRTSFDQNTEDKTNFVLVNKGISSVTFEVRFTKTGQYKLQIFGGRHSEFGDKPPWILDLKLICQSVQADNVQLPVDPGPSGWGPGAATLELGLYVPSHFEGVIYVSENEPEHVYFILAEPSDVIVELLHGEIESQNINQHVKCNIELQNDILVLHTVLSFPGDGEYVLRMEVKRGKVIRNACNYVVRTRKERPHEASNLF</sequence>
<feature type="signal peptide" evidence="1">
    <location>
        <begin position="1"/>
        <end position="18"/>
    </location>
</feature>
<dbReference type="PANTHER" id="PTHR47020">
    <property type="entry name" value="HILLARIN"/>
    <property type="match status" value="1"/>
</dbReference>
<evidence type="ECO:0000313" key="3">
    <source>
        <dbReference type="EMBL" id="KAH3837527.1"/>
    </source>
</evidence>
<reference evidence="4" key="1">
    <citation type="journal article" date="2019" name="bioRxiv">
        <title>The Genome of the Zebra Mussel, Dreissena polymorpha: A Resource for Invasive Species Research.</title>
        <authorList>
            <person name="McCartney M.A."/>
            <person name="Auch B."/>
            <person name="Kono T."/>
            <person name="Mallez S."/>
            <person name="Zhang Y."/>
            <person name="Obille A."/>
            <person name="Becker A."/>
            <person name="Abrahante J.E."/>
            <person name="Garbe J."/>
            <person name="Badalamenti J.P."/>
            <person name="Herman A."/>
            <person name="Mangelson H."/>
            <person name="Liachko I."/>
            <person name="Sullivan S."/>
            <person name="Sone E.D."/>
            <person name="Koren S."/>
            <person name="Silverstein K.A.T."/>
            <person name="Beckman K.B."/>
            <person name="Gohl D.M."/>
        </authorList>
    </citation>
    <scope>NUCLEOTIDE SEQUENCE</scope>
    <source>
        <strain evidence="4">Duluth1</strain>
        <tissue evidence="4">Whole animal</tissue>
    </source>
</reference>
<feature type="domain" description="KY-like immunoglobulin-like" evidence="2">
    <location>
        <begin position="3"/>
        <end position="136"/>
    </location>
</feature>
<reference evidence="4" key="2">
    <citation type="submission" date="2020-11" db="EMBL/GenBank/DDBJ databases">
        <authorList>
            <person name="McCartney M.A."/>
            <person name="Auch B."/>
            <person name="Kono T."/>
            <person name="Mallez S."/>
            <person name="Becker A."/>
            <person name="Gohl D.M."/>
            <person name="Silverstein K.A.T."/>
            <person name="Koren S."/>
            <person name="Bechman K.B."/>
            <person name="Herman A."/>
            <person name="Abrahante J.E."/>
            <person name="Garbe J."/>
        </authorList>
    </citation>
    <scope>NUCLEOTIDE SEQUENCE</scope>
    <source>
        <strain evidence="4">Duluth1</strain>
        <tissue evidence="4">Whole animal</tissue>
    </source>
</reference>
<gene>
    <name evidence="3" type="ORF">DPMN_110919</name>
    <name evidence="4" type="ORF">DPMN_110922</name>
</gene>
<feature type="chain" id="PRO_5040097864" description="KY-like immunoglobulin-like domain-containing protein" evidence="1">
    <location>
        <begin position="19"/>
        <end position="262"/>
    </location>
</feature>
<accession>A0A9D4KCW5</accession>
<proteinExistence type="predicted"/>
<protein>
    <recommendedName>
        <fullName evidence="2">KY-like immunoglobulin-like domain-containing protein</fullName>
    </recommendedName>
</protein>
<comment type="caution">
    <text evidence="4">The sequence shown here is derived from an EMBL/GenBank/DDBJ whole genome shotgun (WGS) entry which is preliminary data.</text>
</comment>
<dbReference type="EMBL" id="JAIWYP010000004">
    <property type="protein sequence ID" value="KAH3837527.1"/>
    <property type="molecule type" value="Genomic_DNA"/>
</dbReference>
<dbReference type="InterPro" id="IPR053041">
    <property type="entry name" value="Transglut-like_Superfamily_Mod"/>
</dbReference>
<keyword evidence="5" id="KW-1185">Reference proteome</keyword>
<dbReference type="Proteomes" id="UP000828390">
    <property type="component" value="Unassembled WGS sequence"/>
</dbReference>
<organism evidence="4 5">
    <name type="scientific">Dreissena polymorpha</name>
    <name type="common">Zebra mussel</name>
    <name type="synonym">Mytilus polymorpha</name>
    <dbReference type="NCBI Taxonomy" id="45954"/>
    <lineage>
        <taxon>Eukaryota</taxon>
        <taxon>Metazoa</taxon>
        <taxon>Spiralia</taxon>
        <taxon>Lophotrochozoa</taxon>
        <taxon>Mollusca</taxon>
        <taxon>Bivalvia</taxon>
        <taxon>Autobranchia</taxon>
        <taxon>Heteroconchia</taxon>
        <taxon>Euheterodonta</taxon>
        <taxon>Imparidentia</taxon>
        <taxon>Neoheterodontei</taxon>
        <taxon>Myida</taxon>
        <taxon>Dreissenoidea</taxon>
        <taxon>Dreissenidae</taxon>
        <taxon>Dreissena</taxon>
    </lineage>
</organism>
<dbReference type="EMBL" id="JAIWYP010000004">
    <property type="protein sequence ID" value="KAH3837530.1"/>
    <property type="molecule type" value="Genomic_DNA"/>
</dbReference>
<dbReference type="Pfam" id="PF23265">
    <property type="entry name" value="Ig-like_KY"/>
    <property type="match status" value="1"/>
</dbReference>
<evidence type="ECO:0000313" key="4">
    <source>
        <dbReference type="EMBL" id="KAH3837530.1"/>
    </source>
</evidence>
<dbReference type="InterPro" id="IPR056564">
    <property type="entry name" value="Ig-like_KY"/>
</dbReference>
<evidence type="ECO:0000256" key="1">
    <source>
        <dbReference type="SAM" id="SignalP"/>
    </source>
</evidence>
<dbReference type="PANTHER" id="PTHR47020:SF1">
    <property type="entry name" value="HILLARIN"/>
    <property type="match status" value="1"/>
</dbReference>
<evidence type="ECO:0000313" key="5">
    <source>
        <dbReference type="Proteomes" id="UP000828390"/>
    </source>
</evidence>